<proteinExistence type="predicted"/>
<dbReference type="SUPFAM" id="SSF159888">
    <property type="entry name" value="YdhG-like"/>
    <property type="match status" value="1"/>
</dbReference>
<comment type="caution">
    <text evidence="2">The sequence shown here is derived from an EMBL/GenBank/DDBJ whole genome shotgun (WGS) entry which is preliminary data.</text>
</comment>
<evidence type="ECO:0000313" key="2">
    <source>
        <dbReference type="EMBL" id="MFD1166790.1"/>
    </source>
</evidence>
<evidence type="ECO:0000259" key="1">
    <source>
        <dbReference type="Pfam" id="PF08818"/>
    </source>
</evidence>
<dbReference type="Gene3D" id="3.90.1150.200">
    <property type="match status" value="1"/>
</dbReference>
<evidence type="ECO:0000313" key="3">
    <source>
        <dbReference type="Proteomes" id="UP001597205"/>
    </source>
</evidence>
<dbReference type="Pfam" id="PF08818">
    <property type="entry name" value="DUF1801"/>
    <property type="match status" value="1"/>
</dbReference>
<feature type="domain" description="YdhG-like" evidence="1">
    <location>
        <begin position="24"/>
        <end position="113"/>
    </location>
</feature>
<keyword evidence="3" id="KW-1185">Reference proteome</keyword>
<accession>A0ABW3RNI6</accession>
<gene>
    <name evidence="2" type="ORF">ACFQ2C_14360</name>
</gene>
<reference evidence="3" key="1">
    <citation type="journal article" date="2019" name="Int. J. Syst. Evol. Microbiol.">
        <title>The Global Catalogue of Microorganisms (GCM) 10K type strain sequencing project: providing services to taxonomists for standard genome sequencing and annotation.</title>
        <authorList>
            <consortium name="The Broad Institute Genomics Platform"/>
            <consortium name="The Broad Institute Genome Sequencing Center for Infectious Disease"/>
            <person name="Wu L."/>
            <person name="Ma J."/>
        </authorList>
    </citation>
    <scope>NUCLEOTIDE SEQUENCE [LARGE SCALE GENOMIC DNA]</scope>
    <source>
        <strain evidence="3">CCUG 52468</strain>
    </source>
</reference>
<organism evidence="2 3">
    <name type="scientific">Sphingobacterium daejeonense</name>
    <dbReference type="NCBI Taxonomy" id="371142"/>
    <lineage>
        <taxon>Bacteria</taxon>
        <taxon>Pseudomonadati</taxon>
        <taxon>Bacteroidota</taxon>
        <taxon>Sphingobacteriia</taxon>
        <taxon>Sphingobacteriales</taxon>
        <taxon>Sphingobacteriaceae</taxon>
        <taxon>Sphingobacterium</taxon>
    </lineage>
</organism>
<dbReference type="RefSeq" id="WP_380897708.1">
    <property type="nucleotide sequence ID" value="NZ_JBHTKY010000024.1"/>
</dbReference>
<dbReference type="Proteomes" id="UP001597205">
    <property type="component" value="Unassembled WGS sequence"/>
</dbReference>
<name>A0ABW3RNI6_9SPHI</name>
<dbReference type="EMBL" id="JBHTKY010000024">
    <property type="protein sequence ID" value="MFD1166790.1"/>
    <property type="molecule type" value="Genomic_DNA"/>
</dbReference>
<sequence>MAKTNFKNIDEYHSSFSGDILKRMELTRKMINQIVPEAEEVISYQIPAFKIGKKFLLYYAGFPNHLSLSHPWSQDFLEHFKDELKDYKVSKSVIQIPNETEFPEEFVEKIIRFRREEMKETV</sequence>
<dbReference type="InterPro" id="IPR014922">
    <property type="entry name" value="YdhG-like"/>
</dbReference>
<protein>
    <submittedName>
        <fullName evidence="2">Iron chaperone</fullName>
    </submittedName>
</protein>